<gene>
    <name evidence="2" type="ORF">ACFSCT_17075</name>
</gene>
<accession>A0ABW4RB48</accession>
<sequence>MAKYTPPVQSRAGQIIDVIVLLVLALGALYVPLWLGLAGSAKVDTPVPDPTWETLGQNATMAERWQQLGFATPADAAPIITSRFNYAFSWFELIVMAIVIIGYFVMMLRLSDKEYREVVDARFGDREKR</sequence>
<evidence type="ECO:0000256" key="1">
    <source>
        <dbReference type="SAM" id="Phobius"/>
    </source>
</evidence>
<keyword evidence="3" id="KW-1185">Reference proteome</keyword>
<protein>
    <submittedName>
        <fullName evidence="2">Uncharacterized protein</fullName>
    </submittedName>
</protein>
<dbReference type="RefSeq" id="WP_379144802.1">
    <property type="nucleotide sequence ID" value="NZ_JBHUEN010000050.1"/>
</dbReference>
<dbReference type="Proteomes" id="UP001597213">
    <property type="component" value="Unassembled WGS sequence"/>
</dbReference>
<evidence type="ECO:0000313" key="3">
    <source>
        <dbReference type="Proteomes" id="UP001597213"/>
    </source>
</evidence>
<dbReference type="EMBL" id="JBHUEN010000050">
    <property type="protein sequence ID" value="MFD1883426.1"/>
    <property type="molecule type" value="Genomic_DNA"/>
</dbReference>
<proteinExistence type="predicted"/>
<keyword evidence="1" id="KW-1133">Transmembrane helix</keyword>
<keyword evidence="1" id="KW-0812">Transmembrane</keyword>
<name>A0ABW4RB48_9RHOB</name>
<feature type="transmembrane region" description="Helical" evidence="1">
    <location>
        <begin position="87"/>
        <end position="106"/>
    </location>
</feature>
<organism evidence="2 3">
    <name type="scientific">Paracoccus pacificus</name>
    <dbReference type="NCBI Taxonomy" id="1463598"/>
    <lineage>
        <taxon>Bacteria</taxon>
        <taxon>Pseudomonadati</taxon>
        <taxon>Pseudomonadota</taxon>
        <taxon>Alphaproteobacteria</taxon>
        <taxon>Rhodobacterales</taxon>
        <taxon>Paracoccaceae</taxon>
        <taxon>Paracoccus</taxon>
    </lineage>
</organism>
<reference evidence="3" key="1">
    <citation type="journal article" date="2019" name="Int. J. Syst. Evol. Microbiol.">
        <title>The Global Catalogue of Microorganisms (GCM) 10K type strain sequencing project: providing services to taxonomists for standard genome sequencing and annotation.</title>
        <authorList>
            <consortium name="The Broad Institute Genomics Platform"/>
            <consortium name="The Broad Institute Genome Sequencing Center for Infectious Disease"/>
            <person name="Wu L."/>
            <person name="Ma J."/>
        </authorList>
    </citation>
    <scope>NUCLEOTIDE SEQUENCE [LARGE SCALE GENOMIC DNA]</scope>
    <source>
        <strain evidence="3">CCUG 56029</strain>
    </source>
</reference>
<comment type="caution">
    <text evidence="2">The sequence shown here is derived from an EMBL/GenBank/DDBJ whole genome shotgun (WGS) entry which is preliminary data.</text>
</comment>
<evidence type="ECO:0000313" key="2">
    <source>
        <dbReference type="EMBL" id="MFD1883426.1"/>
    </source>
</evidence>
<keyword evidence="1" id="KW-0472">Membrane</keyword>
<feature type="transmembrane region" description="Helical" evidence="1">
    <location>
        <begin position="12"/>
        <end position="35"/>
    </location>
</feature>